<protein>
    <submittedName>
        <fullName evidence="2">Uncharacterized protein</fullName>
    </submittedName>
</protein>
<dbReference type="AlphaFoldDB" id="A0A915JJS8"/>
<sequence length="119" mass="13629">MGVREGRQGAKEDNKKLQLLWQCSAFLSNLRLVQHLKRFCLSSACGFLCIPKYGRHSVKIKSFCFEIGKKQNQSKINFVIDQFEKRLKLFVKQKGILTPGNAIRRSAPSRLTTVICAER</sequence>
<evidence type="ECO:0000313" key="2">
    <source>
        <dbReference type="WBParaSite" id="nRc.2.0.1.t26415-RA"/>
    </source>
</evidence>
<evidence type="ECO:0000313" key="1">
    <source>
        <dbReference type="Proteomes" id="UP000887565"/>
    </source>
</evidence>
<proteinExistence type="predicted"/>
<dbReference type="WBParaSite" id="nRc.2.0.1.t26415-RA">
    <property type="protein sequence ID" value="nRc.2.0.1.t26415-RA"/>
    <property type="gene ID" value="nRc.2.0.1.g26415"/>
</dbReference>
<name>A0A915JJS8_ROMCU</name>
<dbReference type="Proteomes" id="UP000887565">
    <property type="component" value="Unplaced"/>
</dbReference>
<organism evidence="1 2">
    <name type="scientific">Romanomermis culicivorax</name>
    <name type="common">Nematode worm</name>
    <dbReference type="NCBI Taxonomy" id="13658"/>
    <lineage>
        <taxon>Eukaryota</taxon>
        <taxon>Metazoa</taxon>
        <taxon>Ecdysozoa</taxon>
        <taxon>Nematoda</taxon>
        <taxon>Enoplea</taxon>
        <taxon>Dorylaimia</taxon>
        <taxon>Mermithida</taxon>
        <taxon>Mermithoidea</taxon>
        <taxon>Mermithidae</taxon>
        <taxon>Romanomermis</taxon>
    </lineage>
</organism>
<accession>A0A915JJS8</accession>
<reference evidence="2" key="1">
    <citation type="submission" date="2022-11" db="UniProtKB">
        <authorList>
            <consortium name="WormBaseParasite"/>
        </authorList>
    </citation>
    <scope>IDENTIFICATION</scope>
</reference>
<keyword evidence="1" id="KW-1185">Reference proteome</keyword>